<keyword evidence="15" id="KW-1185">Reference proteome</keyword>
<reference evidence="14 15" key="1">
    <citation type="journal article" date="2021" name="Sci. Rep.">
        <title>Chromosome anchoring in Senegalese sole (Solea senegalensis) reveals sex-associated markers and genome rearrangements in flatfish.</title>
        <authorList>
            <person name="Guerrero-Cozar I."/>
            <person name="Gomez-Garrido J."/>
            <person name="Berbel C."/>
            <person name="Martinez-Blanch J.F."/>
            <person name="Alioto T."/>
            <person name="Claros M.G."/>
            <person name="Gagnaire P.A."/>
            <person name="Manchado M."/>
        </authorList>
    </citation>
    <scope>NUCLEOTIDE SEQUENCE [LARGE SCALE GENOMIC DNA]</scope>
    <source>
        <strain evidence="14">Sse05_10M</strain>
    </source>
</reference>
<dbReference type="Pfam" id="PF00193">
    <property type="entry name" value="Xlink"/>
    <property type="match status" value="1"/>
</dbReference>
<dbReference type="PROSITE" id="PS50963">
    <property type="entry name" value="LINK_2"/>
    <property type="match status" value="1"/>
</dbReference>
<evidence type="ECO:0000256" key="1">
    <source>
        <dbReference type="ARBA" id="ARBA00004167"/>
    </source>
</evidence>
<gene>
    <name evidence="14" type="ORF">JOB18_037617</name>
</gene>
<evidence type="ECO:0000256" key="10">
    <source>
        <dbReference type="SAM" id="MobiDB-lite"/>
    </source>
</evidence>
<evidence type="ECO:0000256" key="3">
    <source>
        <dbReference type="ARBA" id="ARBA00022729"/>
    </source>
</evidence>
<keyword evidence="7 14" id="KW-0675">Receptor</keyword>
<feature type="chain" id="PRO_5043787001" evidence="12">
    <location>
        <begin position="21"/>
        <end position="221"/>
    </location>
</feature>
<organism evidence="14 15">
    <name type="scientific">Solea senegalensis</name>
    <name type="common">Senegalese sole</name>
    <dbReference type="NCBI Taxonomy" id="28829"/>
    <lineage>
        <taxon>Eukaryota</taxon>
        <taxon>Metazoa</taxon>
        <taxon>Chordata</taxon>
        <taxon>Craniata</taxon>
        <taxon>Vertebrata</taxon>
        <taxon>Euteleostomi</taxon>
        <taxon>Actinopterygii</taxon>
        <taxon>Neopterygii</taxon>
        <taxon>Teleostei</taxon>
        <taxon>Neoteleostei</taxon>
        <taxon>Acanthomorphata</taxon>
        <taxon>Carangaria</taxon>
        <taxon>Pleuronectiformes</taxon>
        <taxon>Pleuronectoidei</taxon>
        <taxon>Soleidae</taxon>
        <taxon>Solea</taxon>
    </lineage>
</organism>
<keyword evidence="4 11" id="KW-1133">Transmembrane helix</keyword>
<dbReference type="GO" id="GO:0005886">
    <property type="term" value="C:plasma membrane"/>
    <property type="evidence" value="ECO:0007669"/>
    <property type="project" value="TreeGrafter"/>
</dbReference>
<dbReference type="AlphaFoldDB" id="A0AAV6Q4G7"/>
<keyword evidence="8" id="KW-0325">Glycoprotein</keyword>
<feature type="signal peptide" evidence="12">
    <location>
        <begin position="1"/>
        <end position="20"/>
    </location>
</feature>
<accession>A0AAV6Q4G7</accession>
<dbReference type="InterPro" id="IPR043210">
    <property type="entry name" value="CD44_antigen-like"/>
</dbReference>
<sequence>MNMIWLCIASVLSMASVASGHDIRVFPAANRSIAGVFQVSSLNDLSHPEYAFNASEARTLCSSLGVSIATKAQVQEALRRGLETCRFGWIDEHLAVIPRVKALSNCGKSQTGLVSWRASVTKRFDVFCFNETDTEAEAARHTGSTKSSSGGKAVLITSTCALLLTTIIIIVYFKLKRINTEGFDVEKQQESIETEDWTCDKSVNKTPEDDKKTQVDDSDAE</sequence>
<keyword evidence="6 9" id="KW-1015">Disulfide bond</keyword>
<protein>
    <submittedName>
        <fullName evidence="14">Lymphatic vessel endothelial hyaluronic acid receptor 1</fullName>
    </submittedName>
</protein>
<keyword evidence="5 11" id="KW-0472">Membrane</keyword>
<dbReference type="GO" id="GO:0004888">
    <property type="term" value="F:transmembrane signaling receptor activity"/>
    <property type="evidence" value="ECO:0007669"/>
    <property type="project" value="TreeGrafter"/>
</dbReference>
<dbReference type="PANTHER" id="PTHR10225">
    <property type="entry name" value="HYALURONAN RECEPTOR"/>
    <property type="match status" value="1"/>
</dbReference>
<dbReference type="PANTHER" id="PTHR10225:SF2">
    <property type="entry name" value="LYMPHATIC VESSEL ENDOTHELIAL HYALURONIC ACID RECEPTOR 1"/>
    <property type="match status" value="1"/>
</dbReference>
<evidence type="ECO:0000256" key="5">
    <source>
        <dbReference type="ARBA" id="ARBA00023136"/>
    </source>
</evidence>
<comment type="subcellular location">
    <subcellularLocation>
        <location evidence="1">Membrane</location>
        <topology evidence="1">Single-pass membrane protein</topology>
    </subcellularLocation>
</comment>
<evidence type="ECO:0000256" key="4">
    <source>
        <dbReference type="ARBA" id="ARBA00022989"/>
    </source>
</evidence>
<dbReference type="GO" id="GO:0007155">
    <property type="term" value="P:cell adhesion"/>
    <property type="evidence" value="ECO:0007669"/>
    <property type="project" value="InterPro"/>
</dbReference>
<feature type="region of interest" description="Disordered" evidence="10">
    <location>
        <begin position="187"/>
        <end position="221"/>
    </location>
</feature>
<dbReference type="Proteomes" id="UP000693946">
    <property type="component" value="Linkage Group LG7"/>
</dbReference>
<evidence type="ECO:0000259" key="13">
    <source>
        <dbReference type="PROSITE" id="PS50963"/>
    </source>
</evidence>
<evidence type="ECO:0000256" key="7">
    <source>
        <dbReference type="ARBA" id="ARBA00023170"/>
    </source>
</evidence>
<dbReference type="PROSITE" id="PS01241">
    <property type="entry name" value="LINK_1"/>
    <property type="match status" value="1"/>
</dbReference>
<dbReference type="EMBL" id="JAGKHQ010000019">
    <property type="protein sequence ID" value="KAG7483044.1"/>
    <property type="molecule type" value="Genomic_DNA"/>
</dbReference>
<name>A0AAV6Q4G7_SOLSE</name>
<evidence type="ECO:0000313" key="15">
    <source>
        <dbReference type="Proteomes" id="UP000693946"/>
    </source>
</evidence>
<evidence type="ECO:0000256" key="11">
    <source>
        <dbReference type="SAM" id="Phobius"/>
    </source>
</evidence>
<keyword evidence="3 12" id="KW-0732">Signal</keyword>
<evidence type="ECO:0000313" key="14">
    <source>
        <dbReference type="EMBL" id="KAG7483044.1"/>
    </source>
</evidence>
<evidence type="ECO:0000256" key="2">
    <source>
        <dbReference type="ARBA" id="ARBA00022692"/>
    </source>
</evidence>
<comment type="caution">
    <text evidence="14">The sequence shown here is derived from an EMBL/GenBank/DDBJ whole genome shotgun (WGS) entry which is preliminary data.</text>
</comment>
<evidence type="ECO:0000256" key="6">
    <source>
        <dbReference type="ARBA" id="ARBA00023157"/>
    </source>
</evidence>
<keyword evidence="2 11" id="KW-0812">Transmembrane</keyword>
<proteinExistence type="predicted"/>
<feature type="compositionally biased region" description="Basic and acidic residues" evidence="10">
    <location>
        <begin position="198"/>
        <end position="215"/>
    </location>
</feature>
<feature type="domain" description="Link" evidence="13">
    <location>
        <begin position="35"/>
        <end position="130"/>
    </location>
</feature>
<evidence type="ECO:0000256" key="8">
    <source>
        <dbReference type="ARBA" id="ARBA00023180"/>
    </source>
</evidence>
<evidence type="ECO:0000256" key="9">
    <source>
        <dbReference type="PROSITE-ProRule" id="PRU00323"/>
    </source>
</evidence>
<dbReference type="SMART" id="SM00445">
    <property type="entry name" value="LINK"/>
    <property type="match status" value="1"/>
</dbReference>
<comment type="caution">
    <text evidence="9">Lacks conserved residue(s) required for the propagation of feature annotation.</text>
</comment>
<feature type="disulfide bond" evidence="9">
    <location>
        <begin position="85"/>
        <end position="106"/>
    </location>
</feature>
<feature type="transmembrane region" description="Helical" evidence="11">
    <location>
        <begin position="153"/>
        <end position="173"/>
    </location>
</feature>
<evidence type="ECO:0000256" key="12">
    <source>
        <dbReference type="SAM" id="SignalP"/>
    </source>
</evidence>
<dbReference type="InterPro" id="IPR000538">
    <property type="entry name" value="Link_dom"/>
</dbReference>
<dbReference type="GO" id="GO:0005540">
    <property type="term" value="F:hyaluronic acid binding"/>
    <property type="evidence" value="ECO:0007669"/>
    <property type="project" value="InterPro"/>
</dbReference>